<dbReference type="GO" id="GO:0036126">
    <property type="term" value="C:sperm flagellum"/>
    <property type="evidence" value="ECO:0000318"/>
    <property type="project" value="GO_Central"/>
</dbReference>
<evidence type="ECO:0000256" key="2">
    <source>
        <dbReference type="PIRSR" id="PIRSR005211-1"/>
    </source>
</evidence>
<dbReference type="Pfam" id="PF00561">
    <property type="entry name" value="Abhydrolase_1"/>
    <property type="match status" value="2"/>
</dbReference>
<dbReference type="SUPFAM" id="SSF53474">
    <property type="entry name" value="alpha/beta-Hydrolases"/>
    <property type="match status" value="1"/>
</dbReference>
<dbReference type="PhylomeDB" id="A7SQ47"/>
<feature type="domain" description="AB hydrolase-1" evidence="4">
    <location>
        <begin position="296"/>
        <end position="362"/>
    </location>
</feature>
<dbReference type="eggNOG" id="KOG1838">
    <property type="taxonomic scope" value="Eukaryota"/>
</dbReference>
<dbReference type="FunCoup" id="A7SQ47">
    <property type="interactions" value="88"/>
</dbReference>
<dbReference type="ESTHER" id="nemve-a7sq47">
    <property type="family name" value="abh_upf0017"/>
</dbReference>
<evidence type="ECO:0000259" key="4">
    <source>
        <dbReference type="Pfam" id="PF00561"/>
    </source>
</evidence>
<feature type="domain" description="AB hydrolase-1" evidence="4">
    <location>
        <begin position="115"/>
        <end position="218"/>
    </location>
</feature>
<feature type="active site" description="Charge relay system" evidence="2">
    <location>
        <position position="325"/>
    </location>
</feature>
<sequence>MLSLSAGLVIVVVCLCLVARVLNLADIPQMPETFDSGSPFVEAVKASCPFLREKYIPPIWGRSGHMQTMFAGKIGRLNPPVLEGKHHIVKMTDGATLTFDVYHPQLTSREELLNTIIIVPGIANCSDTKYVRTFAGYALKHGFRVAVLDHLGAREHIALTSPRIFTYGSTGELAEMVGQVLANYNCHNLIGVGFSMGANVLLKYLGEEPERQKNFTCALSVCQGYDIVSAYPLLSDGCRRIYNFLMAQNMKHLILRNKDILFGDPDISAQQSGVYGATTLQEIDEAFCRRMACFDDLIEFYQHNSSSNYLHNVKLPLLLLNARDDPIVPEQLYVSPKKHVHENPNAMFVVTEHGGHLGYYEGGLIGISDLTWLDRSLLQYILAVLSITSINASKTSYC</sequence>
<dbReference type="GO" id="GO:0047372">
    <property type="term" value="F:monoacylglycerol lipase activity"/>
    <property type="evidence" value="ECO:0000318"/>
    <property type="project" value="GO_Central"/>
</dbReference>
<accession>A7SQ47</accession>
<dbReference type="GO" id="GO:0043401">
    <property type="term" value="P:steroid hormone receptor signaling pathway"/>
    <property type="evidence" value="ECO:0000318"/>
    <property type="project" value="GO_Central"/>
</dbReference>
<feature type="signal peptide" evidence="3">
    <location>
        <begin position="1"/>
        <end position="23"/>
    </location>
</feature>
<keyword evidence="6" id="KW-1185">Reference proteome</keyword>
<dbReference type="HOGENOM" id="CLU_032487_5_0_1"/>
<gene>
    <name evidence="5" type="ORF">NEMVEDRAFT_v1g246700</name>
</gene>
<dbReference type="GO" id="GO:0097524">
    <property type="term" value="C:sperm plasma membrane"/>
    <property type="evidence" value="ECO:0000318"/>
    <property type="project" value="GO_Central"/>
</dbReference>
<proteinExistence type="inferred from homology"/>
<reference evidence="5 6" key="1">
    <citation type="journal article" date="2007" name="Science">
        <title>Sea anemone genome reveals ancestral eumetazoan gene repertoire and genomic organization.</title>
        <authorList>
            <person name="Putnam N.H."/>
            <person name="Srivastava M."/>
            <person name="Hellsten U."/>
            <person name="Dirks B."/>
            <person name="Chapman J."/>
            <person name="Salamov A."/>
            <person name="Terry A."/>
            <person name="Shapiro H."/>
            <person name="Lindquist E."/>
            <person name="Kapitonov V.V."/>
            <person name="Jurka J."/>
            <person name="Genikhovich G."/>
            <person name="Grigoriev I.V."/>
            <person name="Lucas S.M."/>
            <person name="Steele R.E."/>
            <person name="Finnerty J.R."/>
            <person name="Technau U."/>
            <person name="Martindale M.Q."/>
            <person name="Rokhsar D.S."/>
        </authorList>
    </citation>
    <scope>NUCLEOTIDE SEQUENCE [LARGE SCALE GENOMIC DNA]</scope>
    <source>
        <strain evidence="6">CH2 X CH6</strain>
    </source>
</reference>
<evidence type="ECO:0000313" key="6">
    <source>
        <dbReference type="Proteomes" id="UP000001593"/>
    </source>
</evidence>
<dbReference type="AlphaFoldDB" id="A7SQ47"/>
<dbReference type="STRING" id="45351.A7SQ47"/>
<feature type="active site" description="Charge relay system" evidence="2">
    <location>
        <position position="195"/>
    </location>
</feature>
<evidence type="ECO:0000313" key="5">
    <source>
        <dbReference type="EMBL" id="EDO34152.1"/>
    </source>
</evidence>
<dbReference type="PIRSF" id="PIRSF005211">
    <property type="entry name" value="Ab_hydro_YheT"/>
    <property type="match status" value="1"/>
</dbReference>
<protein>
    <recommendedName>
        <fullName evidence="4">AB hydrolase-1 domain-containing protein</fullName>
    </recommendedName>
</protein>
<dbReference type="GO" id="GO:0046464">
    <property type="term" value="P:acylglycerol catabolic process"/>
    <property type="evidence" value="ECO:0000318"/>
    <property type="project" value="GO_Central"/>
</dbReference>
<dbReference type="KEGG" id="nve:5505437"/>
<dbReference type="InterPro" id="IPR000073">
    <property type="entry name" value="AB_hydrolase_1"/>
</dbReference>
<dbReference type="Proteomes" id="UP000001593">
    <property type="component" value="Unassembled WGS sequence"/>
</dbReference>
<dbReference type="Gene3D" id="3.40.50.1820">
    <property type="entry name" value="alpha/beta hydrolase"/>
    <property type="match status" value="1"/>
</dbReference>
<organism evidence="5 6">
    <name type="scientific">Nematostella vectensis</name>
    <name type="common">Starlet sea anemone</name>
    <dbReference type="NCBI Taxonomy" id="45351"/>
    <lineage>
        <taxon>Eukaryota</taxon>
        <taxon>Metazoa</taxon>
        <taxon>Cnidaria</taxon>
        <taxon>Anthozoa</taxon>
        <taxon>Hexacorallia</taxon>
        <taxon>Actiniaria</taxon>
        <taxon>Edwardsiidae</taxon>
        <taxon>Nematostella</taxon>
    </lineage>
</organism>
<dbReference type="PANTHER" id="PTHR10794">
    <property type="entry name" value="ABHYDROLASE DOMAIN-CONTAINING PROTEIN"/>
    <property type="match status" value="1"/>
</dbReference>
<dbReference type="GO" id="GO:0048240">
    <property type="term" value="P:sperm capacitation"/>
    <property type="evidence" value="ECO:0000318"/>
    <property type="project" value="GO_Central"/>
</dbReference>
<evidence type="ECO:0000256" key="3">
    <source>
        <dbReference type="SAM" id="SignalP"/>
    </source>
</evidence>
<dbReference type="InterPro" id="IPR050960">
    <property type="entry name" value="AB_hydrolase_4_sf"/>
</dbReference>
<comment type="similarity">
    <text evidence="1">Belongs to the AB hydrolase superfamily. AB hydrolase 4 family.</text>
</comment>
<dbReference type="InterPro" id="IPR029058">
    <property type="entry name" value="AB_hydrolase_fold"/>
</dbReference>
<dbReference type="InParanoid" id="A7SQ47"/>
<dbReference type="OMA" id="HCTGEDV"/>
<keyword evidence="3" id="KW-0732">Signal</keyword>
<dbReference type="GO" id="GO:0008126">
    <property type="term" value="F:acetylesterase activity"/>
    <property type="evidence" value="ECO:0000318"/>
    <property type="project" value="GO_Central"/>
</dbReference>
<feature type="chain" id="PRO_5002713015" description="AB hydrolase-1 domain-containing protein" evidence="3">
    <location>
        <begin position="24"/>
        <end position="398"/>
    </location>
</feature>
<dbReference type="InterPro" id="IPR012020">
    <property type="entry name" value="ABHD4"/>
</dbReference>
<name>A7SQ47_NEMVE</name>
<dbReference type="EMBL" id="DS469741">
    <property type="protein sequence ID" value="EDO34152.1"/>
    <property type="molecule type" value="Genomic_DNA"/>
</dbReference>
<dbReference type="GO" id="GO:0051793">
    <property type="term" value="P:medium-chain fatty acid catabolic process"/>
    <property type="evidence" value="ECO:0000318"/>
    <property type="project" value="GO_Central"/>
</dbReference>
<dbReference type="GO" id="GO:0051792">
    <property type="term" value="P:medium-chain fatty acid biosynthetic process"/>
    <property type="evidence" value="ECO:0000318"/>
    <property type="project" value="GO_Central"/>
</dbReference>
<evidence type="ECO:0000256" key="1">
    <source>
        <dbReference type="ARBA" id="ARBA00010884"/>
    </source>
</evidence>
<dbReference type="PANTHER" id="PTHR10794:SF45">
    <property type="entry name" value="MONOACYLGLYCEROL LIPASE ABHD2"/>
    <property type="match status" value="1"/>
</dbReference>
<feature type="active site" description="Charge relay system" evidence="2">
    <location>
        <position position="356"/>
    </location>
</feature>